<gene>
    <name evidence="1" type="ORF">TNIN_474741</name>
</gene>
<comment type="caution">
    <text evidence="1">The sequence shown here is derived from an EMBL/GenBank/DDBJ whole genome shotgun (WGS) entry which is preliminary data.</text>
</comment>
<dbReference type="AlphaFoldDB" id="A0A8X6XN84"/>
<proteinExistence type="predicted"/>
<dbReference type="EMBL" id="BMAV01011150">
    <property type="protein sequence ID" value="GFY56810.1"/>
    <property type="molecule type" value="Genomic_DNA"/>
</dbReference>
<organism evidence="1 2">
    <name type="scientific">Trichonephila inaurata madagascariensis</name>
    <dbReference type="NCBI Taxonomy" id="2747483"/>
    <lineage>
        <taxon>Eukaryota</taxon>
        <taxon>Metazoa</taxon>
        <taxon>Ecdysozoa</taxon>
        <taxon>Arthropoda</taxon>
        <taxon>Chelicerata</taxon>
        <taxon>Arachnida</taxon>
        <taxon>Araneae</taxon>
        <taxon>Araneomorphae</taxon>
        <taxon>Entelegynae</taxon>
        <taxon>Araneoidea</taxon>
        <taxon>Nephilidae</taxon>
        <taxon>Trichonephila</taxon>
        <taxon>Trichonephila inaurata</taxon>
    </lineage>
</organism>
<evidence type="ECO:0000313" key="2">
    <source>
        <dbReference type="Proteomes" id="UP000886998"/>
    </source>
</evidence>
<reference evidence="1" key="1">
    <citation type="submission" date="2020-08" db="EMBL/GenBank/DDBJ databases">
        <title>Multicomponent nature underlies the extraordinary mechanical properties of spider dragline silk.</title>
        <authorList>
            <person name="Kono N."/>
            <person name="Nakamura H."/>
            <person name="Mori M."/>
            <person name="Yoshida Y."/>
            <person name="Ohtoshi R."/>
            <person name="Malay A.D."/>
            <person name="Moran D.A.P."/>
            <person name="Tomita M."/>
            <person name="Numata K."/>
            <person name="Arakawa K."/>
        </authorList>
    </citation>
    <scope>NUCLEOTIDE SEQUENCE</scope>
</reference>
<accession>A0A8X6XN84</accession>
<dbReference type="Proteomes" id="UP000886998">
    <property type="component" value="Unassembled WGS sequence"/>
</dbReference>
<sequence length="97" mass="11279">MAIEYDVLHNTEFHRFLSESMDKKPPDHPPIVEQLSESFVASCLVFSKFRAWSRPPLRQALERSGSLVQNSHEYFQPMPEVVGHPRQMEGIHHHLDS</sequence>
<name>A0A8X6XN84_9ARAC</name>
<protein>
    <submittedName>
        <fullName evidence="1">Uncharacterized protein</fullName>
    </submittedName>
</protein>
<keyword evidence="2" id="KW-1185">Reference proteome</keyword>
<evidence type="ECO:0000313" key="1">
    <source>
        <dbReference type="EMBL" id="GFY56810.1"/>
    </source>
</evidence>